<name>A0AAP4BW00_9CORY</name>
<evidence type="ECO:0000256" key="4">
    <source>
        <dbReference type="ARBA" id="ARBA00022840"/>
    </source>
</evidence>
<dbReference type="InterPro" id="IPR014017">
    <property type="entry name" value="DNA_helicase_UvrD-like_C"/>
</dbReference>
<dbReference type="PROSITE" id="PS51198">
    <property type="entry name" value="UVRD_HELICASE_ATP_BIND"/>
    <property type="match status" value="1"/>
</dbReference>
<evidence type="ECO:0000256" key="8">
    <source>
        <dbReference type="ARBA" id="ARBA00048988"/>
    </source>
</evidence>
<dbReference type="InterPro" id="IPR027417">
    <property type="entry name" value="P-loop_NTPase"/>
</dbReference>
<evidence type="ECO:0000256" key="2">
    <source>
        <dbReference type="ARBA" id="ARBA00022801"/>
    </source>
</evidence>
<keyword evidence="5" id="KW-0413">Isomerase</keyword>
<dbReference type="PROSITE" id="PS51217">
    <property type="entry name" value="UVRD_HELICASE_CTER"/>
    <property type="match status" value="1"/>
</dbReference>
<comment type="caution">
    <text evidence="12">The sequence shown here is derived from an EMBL/GenBank/DDBJ whole genome shotgun (WGS) entry which is preliminary data.</text>
</comment>
<reference evidence="12" key="1">
    <citation type="submission" date="2023-05" db="EMBL/GenBank/DDBJ databases">
        <title>Metabolic capabilities are highly conserved among human nasal-associated Corynebacterium species in pangenomic analyses.</title>
        <authorList>
            <person name="Tran T.H."/>
            <person name="Roberts A.Q."/>
            <person name="Escapa I.F."/>
            <person name="Gao W."/>
            <person name="Conlan S."/>
            <person name="Kong H."/>
            <person name="Segre J.A."/>
            <person name="Kelly M.S."/>
            <person name="Lemon K.P."/>
        </authorList>
    </citation>
    <scope>NUCLEOTIDE SEQUENCE</scope>
    <source>
        <strain evidence="12">KPL2654</strain>
    </source>
</reference>
<dbReference type="RefSeq" id="WP_284589788.1">
    <property type="nucleotide sequence ID" value="NZ_JASNVP010000006.1"/>
</dbReference>
<dbReference type="AlphaFoldDB" id="A0AAP4BW00"/>
<proteinExistence type="predicted"/>
<comment type="catalytic activity">
    <reaction evidence="8">
        <text>ATP + H2O = ADP + phosphate + H(+)</text>
        <dbReference type="Rhea" id="RHEA:13065"/>
        <dbReference type="ChEBI" id="CHEBI:15377"/>
        <dbReference type="ChEBI" id="CHEBI:15378"/>
        <dbReference type="ChEBI" id="CHEBI:30616"/>
        <dbReference type="ChEBI" id="CHEBI:43474"/>
        <dbReference type="ChEBI" id="CHEBI:456216"/>
        <dbReference type="EC" id="5.6.2.4"/>
    </reaction>
</comment>
<dbReference type="GO" id="GO:0005524">
    <property type="term" value="F:ATP binding"/>
    <property type="evidence" value="ECO:0007669"/>
    <property type="project" value="UniProtKB-UniRule"/>
</dbReference>
<dbReference type="GO" id="GO:0016787">
    <property type="term" value="F:hydrolase activity"/>
    <property type="evidence" value="ECO:0007669"/>
    <property type="project" value="UniProtKB-UniRule"/>
</dbReference>
<dbReference type="InterPro" id="IPR000212">
    <property type="entry name" value="DNA_helicase_UvrD/REP"/>
</dbReference>
<dbReference type="EMBL" id="JASNVP010000006">
    <property type="protein sequence ID" value="MDK4326361.1"/>
    <property type="molecule type" value="Genomic_DNA"/>
</dbReference>
<comment type="catalytic activity">
    <reaction evidence="6">
        <text>Couples ATP hydrolysis with the unwinding of duplex DNA by translocating in the 3'-5' direction.</text>
        <dbReference type="EC" id="5.6.2.4"/>
    </reaction>
</comment>
<dbReference type="Proteomes" id="UP001226160">
    <property type="component" value="Unassembled WGS sequence"/>
</dbReference>
<keyword evidence="1 9" id="KW-0547">Nucleotide-binding</keyword>
<evidence type="ECO:0000313" key="12">
    <source>
        <dbReference type="EMBL" id="MDK4326361.1"/>
    </source>
</evidence>
<dbReference type="Gene3D" id="1.10.486.10">
    <property type="entry name" value="PCRA, domain 4"/>
    <property type="match status" value="1"/>
</dbReference>
<evidence type="ECO:0000313" key="13">
    <source>
        <dbReference type="Proteomes" id="UP001226160"/>
    </source>
</evidence>
<dbReference type="SUPFAM" id="SSF52540">
    <property type="entry name" value="P-loop containing nucleoside triphosphate hydrolases"/>
    <property type="match status" value="1"/>
</dbReference>
<dbReference type="GO" id="GO:0003677">
    <property type="term" value="F:DNA binding"/>
    <property type="evidence" value="ECO:0007669"/>
    <property type="project" value="InterPro"/>
</dbReference>
<evidence type="ECO:0000256" key="1">
    <source>
        <dbReference type="ARBA" id="ARBA00022741"/>
    </source>
</evidence>
<dbReference type="InterPro" id="IPR014016">
    <property type="entry name" value="UvrD-like_ATP-bd"/>
</dbReference>
<dbReference type="PANTHER" id="PTHR11070:SF2">
    <property type="entry name" value="ATP-DEPENDENT DNA HELICASE SRS2"/>
    <property type="match status" value="1"/>
</dbReference>
<evidence type="ECO:0000259" key="11">
    <source>
        <dbReference type="PROSITE" id="PS51217"/>
    </source>
</evidence>
<dbReference type="Pfam" id="PF00580">
    <property type="entry name" value="UvrD-helicase"/>
    <property type="match status" value="2"/>
</dbReference>
<dbReference type="Gene3D" id="3.40.50.300">
    <property type="entry name" value="P-loop containing nucleotide triphosphate hydrolases"/>
    <property type="match status" value="2"/>
</dbReference>
<evidence type="ECO:0000256" key="3">
    <source>
        <dbReference type="ARBA" id="ARBA00022806"/>
    </source>
</evidence>
<evidence type="ECO:0000259" key="10">
    <source>
        <dbReference type="PROSITE" id="PS51198"/>
    </source>
</evidence>
<gene>
    <name evidence="12" type="ORF">QPX54_07580</name>
</gene>
<dbReference type="Pfam" id="PF13361">
    <property type="entry name" value="UvrD_C"/>
    <property type="match status" value="2"/>
</dbReference>
<dbReference type="PANTHER" id="PTHR11070">
    <property type="entry name" value="UVRD / RECB / PCRA DNA HELICASE FAMILY MEMBER"/>
    <property type="match status" value="1"/>
</dbReference>
<feature type="domain" description="UvrD-like helicase ATP-binding" evidence="10">
    <location>
        <begin position="13"/>
        <end position="234"/>
    </location>
</feature>
<evidence type="ECO:0000256" key="6">
    <source>
        <dbReference type="ARBA" id="ARBA00034617"/>
    </source>
</evidence>
<dbReference type="CDD" id="cd17932">
    <property type="entry name" value="DEXQc_UvrD"/>
    <property type="match status" value="1"/>
</dbReference>
<feature type="domain" description="UvrD-like helicase C-terminal" evidence="11">
    <location>
        <begin position="235"/>
        <end position="479"/>
    </location>
</feature>
<evidence type="ECO:0000256" key="7">
    <source>
        <dbReference type="ARBA" id="ARBA00034808"/>
    </source>
</evidence>
<keyword evidence="3 9" id="KW-0347">Helicase</keyword>
<dbReference type="GO" id="GO:0043138">
    <property type="term" value="F:3'-5' DNA helicase activity"/>
    <property type="evidence" value="ECO:0007669"/>
    <property type="project" value="UniProtKB-EC"/>
</dbReference>
<organism evidence="12 13">
    <name type="scientific">Corynebacterium propinquum</name>
    <dbReference type="NCBI Taxonomy" id="43769"/>
    <lineage>
        <taxon>Bacteria</taxon>
        <taxon>Bacillati</taxon>
        <taxon>Actinomycetota</taxon>
        <taxon>Actinomycetes</taxon>
        <taxon>Mycobacteriales</taxon>
        <taxon>Corynebacteriaceae</taxon>
        <taxon>Corynebacterium</taxon>
    </lineage>
</organism>
<protein>
    <recommendedName>
        <fullName evidence="7">DNA 3'-5' helicase</fullName>
        <ecNumber evidence="7">5.6.2.4</ecNumber>
    </recommendedName>
</protein>
<evidence type="ECO:0000256" key="9">
    <source>
        <dbReference type="PROSITE-ProRule" id="PRU00560"/>
    </source>
</evidence>
<evidence type="ECO:0000256" key="5">
    <source>
        <dbReference type="ARBA" id="ARBA00023235"/>
    </source>
</evidence>
<feature type="binding site" evidence="9">
    <location>
        <begin position="34"/>
        <end position="41"/>
    </location>
    <ligand>
        <name>ATP</name>
        <dbReference type="ChEBI" id="CHEBI:30616"/>
    </ligand>
</feature>
<dbReference type="GO" id="GO:0000725">
    <property type="term" value="P:recombinational repair"/>
    <property type="evidence" value="ECO:0007669"/>
    <property type="project" value="TreeGrafter"/>
</dbReference>
<dbReference type="GO" id="GO:0005829">
    <property type="term" value="C:cytosol"/>
    <property type="evidence" value="ECO:0007669"/>
    <property type="project" value="TreeGrafter"/>
</dbReference>
<keyword evidence="2 9" id="KW-0378">Hydrolase</keyword>
<accession>A0AAP4BW00</accession>
<dbReference type="EC" id="5.6.2.4" evidence="7"/>
<keyword evidence="4 9" id="KW-0067">ATP-binding</keyword>
<sequence>MIQPAEWRPSDGVMLEPHALTAVTSTEQNIVVMAGPGAGKTELLAQRADFLLRTGACPYPRRILAISFKVDAARNLHERVRRRAGNQLAAHFDSFTFHAFAKRIIDNYRLALTGQSELAPDYLLHAEKRIPDKQITYDDLLKLALEILKSNHHARTAVRQTYSHVFLDEFQDATASQYELLKTLFDGSGTFLTAVGDIKQKIMGWAGALDGIFQTFADDFSAISLPLYQNFRSSSRLRRMQNRMIAELDPAAIIPDQDLIGDDGVVEVRDFDTDSEEAKALAKRIQSWLDEGVEPSDVAVLVRQHVKYYTKQLSEELAKRGIPFHNEQDSGGLDSEPAAVLVFSFLRVIADDGQAEAYDELMRLSNRSDLSNEEGLRFDRQLKNLLQKARQHVQDSEVDRTETHFWDVWVEKFLSLVSWPKLVDLSPNYQQDQRLDEVIDQALDTFKRELSNCGDAVLALKHLSGKEAVRFLTIHKCKGLEFDKVVILGVEKEMFWVEPQQAIAEYFVAVSRAKTHLVLTWTRFRQRPAGNRKRWDANRNQHEKFINFARGD</sequence>